<dbReference type="RefSeq" id="WP_017377158.1">
    <property type="nucleotide sequence ID" value="NZ_CP012508.1"/>
</dbReference>
<organism evidence="1 2">
    <name type="scientific">Piscirickettsia salmonis</name>
    <dbReference type="NCBI Taxonomy" id="1238"/>
    <lineage>
        <taxon>Bacteria</taxon>
        <taxon>Pseudomonadati</taxon>
        <taxon>Pseudomonadota</taxon>
        <taxon>Gammaproteobacteria</taxon>
        <taxon>Thiotrichales</taxon>
        <taxon>Piscirickettsiaceae</taxon>
        <taxon>Piscirickettsia</taxon>
    </lineage>
</organism>
<gene>
    <name evidence="1" type="ORF">KU39_1487</name>
</gene>
<sequence length="68" mass="7809">MRWLALIPISLTLLLPALSFAFAMTPSGIIAQNHYKLKKISAESQSNNPLLREKQRIWFSNIKRPEES</sequence>
<protein>
    <submittedName>
        <fullName evidence="1">Uncharacterized protein</fullName>
    </submittedName>
</protein>
<name>A0A1L6TBR2_PISSA</name>
<reference evidence="1 2" key="1">
    <citation type="journal article" date="2014" name="Genome Announc.">
        <title>Comparative Genome Analysis of Two Isolates of the Fish Pathogen Piscirickettsia salmonis from Different Hosts Reveals Major Differences in Virulence-Associated Secretion Systems.</title>
        <authorList>
            <person name="Bohle H."/>
            <person name="Henriquez P."/>
            <person name="Grothusen H."/>
            <person name="Navas E."/>
            <person name="Sandoval A."/>
            <person name="Bustamante F."/>
            <person name="Bustos P."/>
            <person name="Mancilla M."/>
        </authorList>
    </citation>
    <scope>NUCLEOTIDE SEQUENCE [LARGE SCALE GENOMIC DNA]</scope>
    <source>
        <strain evidence="2">B1-32597</strain>
    </source>
</reference>
<evidence type="ECO:0000313" key="2">
    <source>
        <dbReference type="Proteomes" id="UP000029558"/>
    </source>
</evidence>
<dbReference type="EMBL" id="CP012508">
    <property type="protein sequence ID" value="ALB22669.1"/>
    <property type="molecule type" value="Genomic_DNA"/>
</dbReference>
<dbReference type="OrthoDB" id="5616629at2"/>
<dbReference type="AlphaFoldDB" id="A0A1L6TBR2"/>
<accession>A0A1L6TBR2</accession>
<dbReference type="Proteomes" id="UP000029558">
    <property type="component" value="Chromosome"/>
</dbReference>
<proteinExistence type="predicted"/>
<evidence type="ECO:0000313" key="1">
    <source>
        <dbReference type="EMBL" id="ALB22669.1"/>
    </source>
</evidence>